<dbReference type="PATRIC" id="fig|675816.5.peg.3521"/>
<dbReference type="Pfam" id="PF16872">
    <property type="entry name" value="putAbiC"/>
    <property type="match status" value="1"/>
</dbReference>
<dbReference type="Proteomes" id="UP000002817">
    <property type="component" value="Unassembled WGS sequence"/>
</dbReference>
<evidence type="ECO:0000313" key="5">
    <source>
        <dbReference type="Proteomes" id="UP000003515"/>
    </source>
</evidence>
<keyword evidence="1" id="KW-0812">Transmembrane</keyword>
<name>C9QKE6_VIBOR</name>
<reference evidence="3" key="2">
    <citation type="submission" date="2011-08" db="EMBL/GenBank/DDBJ databases">
        <authorList>
            <person name="Hoffman M."/>
            <person name="Strain E.A."/>
            <person name="Brown E."/>
            <person name="Allard M.W."/>
        </authorList>
    </citation>
    <scope>NUCLEOTIDE SEQUENCE</scope>
    <source>
        <strain evidence="3">CIP 102891</strain>
    </source>
</reference>
<dbReference type="EMBL" id="ACZV01000005">
    <property type="protein sequence ID" value="EEX92141.1"/>
    <property type="molecule type" value="Genomic_DNA"/>
</dbReference>
<dbReference type="InterPro" id="IPR031709">
    <property type="entry name" value="PutAbiC"/>
</dbReference>
<proteinExistence type="predicted"/>
<keyword evidence="5" id="KW-1185">Reference proteome</keyword>
<dbReference type="eggNOG" id="ENOG50331HJ">
    <property type="taxonomic scope" value="Bacteria"/>
</dbReference>
<sequence length="258" mass="29921">MEKTEKIALGVFVGVVAIFLIYAASLILLTWPISEFSINKSGVFGDSFGALTSIFSGLAFAGVVWTIVSQREELKVTRDELKNQGFENAFFQMLKLHNQIINEIDLVNTRKEAGVVRTAGRDCFVTFANRFFEHYDVQVRKDDDLEGESNRLYAAYSSFWDDNGHELAHYFRFLYNIFKFIDESEIENKQFYSRLVRAQLSDQELILIYYNSFGPYGKKFQSYIETFQLMDNLQKSYLIHESHMTLISDKVKFCEPEA</sequence>
<reference evidence="2 5" key="1">
    <citation type="submission" date="2009-10" db="EMBL/GenBank/DDBJ databases">
        <authorList>
            <consortium name="Los Alamos National Laboratory (LANL)"/>
            <consortium name="National Microbial Pathogen Data Resource (NMPDR)"/>
            <person name="Munk A.C."/>
            <person name="Chertkov O."/>
            <person name="Tapia R."/>
            <person name="Green L."/>
            <person name="Rogers Y."/>
            <person name="Detter J.C."/>
            <person name="Bruce D."/>
            <person name="Brettin T.S."/>
            <person name="Colwell R.R."/>
            <person name="Huq A."/>
            <person name="Grim C.J."/>
            <person name="Hasan N.A."/>
            <person name="Bartels D."/>
            <person name="Vonstein V."/>
        </authorList>
    </citation>
    <scope>NUCLEOTIDE SEQUENCE [LARGE SCALE GENOMIC DNA]</scope>
    <source>
        <strain evidence="2 5">CIP 102891</strain>
    </source>
</reference>
<comment type="caution">
    <text evidence="3">The sequence shown here is derived from an EMBL/GenBank/DDBJ whole genome shotgun (WGS) entry which is preliminary data.</text>
</comment>
<accession>C9QKE6</accession>
<dbReference type="RefSeq" id="WP_004413694.1">
    <property type="nucleotide sequence ID" value="NZ_ACZV01000005.1"/>
</dbReference>
<gene>
    <name evidence="2" type="ORF">VIA_002785</name>
    <name evidence="3" type="ORF">VIOR3934_10055</name>
</gene>
<feature type="transmembrane region" description="Helical" evidence="1">
    <location>
        <begin position="7"/>
        <end position="28"/>
    </location>
</feature>
<evidence type="ECO:0000313" key="2">
    <source>
        <dbReference type="EMBL" id="EEX92141.1"/>
    </source>
</evidence>
<dbReference type="OrthoDB" id="346283at2"/>
<evidence type="ECO:0000256" key="1">
    <source>
        <dbReference type="SAM" id="Phobius"/>
    </source>
</evidence>
<keyword evidence="1" id="KW-0472">Membrane</keyword>
<evidence type="ECO:0008006" key="6">
    <source>
        <dbReference type="Google" id="ProtNLM"/>
    </source>
</evidence>
<dbReference type="EMBL" id="AFWH01000055">
    <property type="protein sequence ID" value="EGU47101.1"/>
    <property type="molecule type" value="Genomic_DNA"/>
</dbReference>
<evidence type="ECO:0000313" key="3">
    <source>
        <dbReference type="EMBL" id="EGU47101.1"/>
    </source>
</evidence>
<dbReference type="Proteomes" id="UP000003515">
    <property type="component" value="Unassembled WGS sequence"/>
</dbReference>
<feature type="transmembrane region" description="Helical" evidence="1">
    <location>
        <begin position="48"/>
        <end position="68"/>
    </location>
</feature>
<organism evidence="3 4">
    <name type="scientific">Vibrio orientalis CIP 102891 = ATCC 33934</name>
    <dbReference type="NCBI Taxonomy" id="675816"/>
    <lineage>
        <taxon>Bacteria</taxon>
        <taxon>Pseudomonadati</taxon>
        <taxon>Pseudomonadota</taxon>
        <taxon>Gammaproteobacteria</taxon>
        <taxon>Vibrionales</taxon>
        <taxon>Vibrionaceae</taxon>
        <taxon>Vibrio</taxon>
        <taxon>Vibrio oreintalis group</taxon>
    </lineage>
</organism>
<evidence type="ECO:0000313" key="4">
    <source>
        <dbReference type="Proteomes" id="UP000002817"/>
    </source>
</evidence>
<keyword evidence="1" id="KW-1133">Transmembrane helix</keyword>
<dbReference type="AlphaFoldDB" id="C9QKE6"/>
<protein>
    <recommendedName>
        <fullName evidence="6">Phage abortive infection protein</fullName>
    </recommendedName>
</protein>
<reference evidence="3 4" key="3">
    <citation type="journal article" date="2012" name="Int. J. Syst. Evol. Microbiol.">
        <title>Vibrio caribbeanicus sp. nov., isolated from the marine sponge Scleritoderma cyanea.</title>
        <authorList>
            <person name="Hoffmann M."/>
            <person name="Monday S.R."/>
            <person name="Allard M.W."/>
            <person name="Strain E.A."/>
            <person name="Whittaker P."/>
            <person name="Naum M."/>
            <person name="McCarthy P.J."/>
            <person name="Lopez J.V."/>
            <person name="Fischer M."/>
            <person name="Brown E.W."/>
        </authorList>
    </citation>
    <scope>NUCLEOTIDE SEQUENCE [LARGE SCALE GENOMIC DNA]</scope>
    <source>
        <strain evidence="3">CIP 102891</strain>
        <strain evidence="4">CIP 102891 / ATCC 33934</strain>
    </source>
</reference>